<name>A0ABW3NT70_9FLAO</name>
<keyword evidence="2" id="KW-0413">Isomerase</keyword>
<evidence type="ECO:0000313" key="3">
    <source>
        <dbReference type="Proteomes" id="UP001597131"/>
    </source>
</evidence>
<reference evidence="3" key="1">
    <citation type="journal article" date="2019" name="Int. J. Syst. Evol. Microbiol.">
        <title>The Global Catalogue of Microorganisms (GCM) 10K type strain sequencing project: providing services to taxonomists for standard genome sequencing and annotation.</title>
        <authorList>
            <consortium name="The Broad Institute Genomics Platform"/>
            <consortium name="The Broad Institute Genome Sequencing Center for Infectious Disease"/>
            <person name="Wu L."/>
            <person name="Ma J."/>
        </authorList>
    </citation>
    <scope>NUCLEOTIDE SEQUENCE [LARGE SCALE GENOMIC DNA]</scope>
    <source>
        <strain evidence="3">CCUG 64793</strain>
    </source>
</reference>
<dbReference type="InterPro" id="IPR006047">
    <property type="entry name" value="GH13_cat_dom"/>
</dbReference>
<dbReference type="Proteomes" id="UP001597131">
    <property type="component" value="Unassembled WGS sequence"/>
</dbReference>
<dbReference type="EMBL" id="JBHTLI010000001">
    <property type="protein sequence ID" value="MFD1095795.1"/>
    <property type="molecule type" value="Genomic_DNA"/>
</dbReference>
<feature type="domain" description="Glycosyl hydrolase family 13 catalytic" evidence="1">
    <location>
        <begin position="4"/>
        <end position="458"/>
    </location>
</feature>
<proteinExistence type="predicted"/>
<dbReference type="SMART" id="SM00642">
    <property type="entry name" value="Aamy"/>
    <property type="match status" value="1"/>
</dbReference>
<dbReference type="GO" id="GO:0047470">
    <property type="term" value="F:(1,4)-alpha-D-glucan 1-alpha-D-glucosylmutase activity"/>
    <property type="evidence" value="ECO:0007669"/>
    <property type="project" value="UniProtKB-EC"/>
</dbReference>
<protein>
    <submittedName>
        <fullName evidence="2">Malto-oligosyltrehalose synthase</fullName>
        <ecNumber evidence="2">5.4.99.15</ecNumber>
    </submittedName>
</protein>
<evidence type="ECO:0000313" key="2">
    <source>
        <dbReference type="EMBL" id="MFD1095795.1"/>
    </source>
</evidence>
<dbReference type="PANTHER" id="PTHR10357">
    <property type="entry name" value="ALPHA-AMYLASE FAMILY MEMBER"/>
    <property type="match status" value="1"/>
</dbReference>
<dbReference type="SUPFAM" id="SSF51445">
    <property type="entry name" value="(Trans)glycosidases"/>
    <property type="match status" value="1"/>
</dbReference>
<sequence>MKVPIATYRLQLFSGFGFQELKEILDYLEQLGISTIYASPFFEARRGSTHGYDNTDPLKINPEIGTLEEFREIRKLLDKKKMSWIQDIVPNHMAFDPANPWIRDILELGVKSHYYQHFDIDWNYKELDKIMAPFLGELKEEVIKKGQIKLDFGENAFVFRYFENSYPVNLQTYSRIFEELEEKEWKKKFRSFSGTAEELQRLKAGLWEELDKNPVMKHKISKKFVQINSSHNSIREILQLQKFVPVYWRTTENEINYRRFFTINHLICLRMEDKKVFKDYHGFIKKLVEEELINGLRIDHIDGLFDPLEYLQRLRKNFGKDAYLVVEKILEKYEELPAEWPVEGSTGYEFLAQVNQLLTAKKNETKFTEFYKALVPELSGYEQIVFQKKQLVLESRMNGELQNLYDLLDSGKLLEKNDFEGYSVKKALGEILAGFPVYRIYPQQFPLKENEKQVIEEAVSQALKYTSEDTDIFTQLKAVLLGESDADEDKSLYFLQRCQQFTGPLAAKGVEDTSFYIYNRLISHNEVGDSPEGFGISTTEFHQKMFQRLDRFPLAMNASATHDTKKGEDSRMRLNVLSEIPDEFFRKVKEWQQLNGFLKKRNIPDANEEYFLYQSLLAVKAFGEETDFIERTKAYMQKALRETKVNSSWASPDESYETTVLEFVEAIWENREFRTSFDPFMEKVSYYGCLKSLGQVVLKSTAPGLPDVYQGTELWEFNYVDPDNRRAVDYELRKKYLTEIKLNKSLSLSGLKGNYQNGKIKLYVLNKLLELRKADPKLFFEGDYIPVELEGRISDGFIAYFRKYKKRRVLVVLALEVTKVFDDKGFIPVPEETYILLTEKFPKKWKNILSGVIYEFGERINVTELLKEFPIVVLKTEG</sequence>
<dbReference type="Pfam" id="PF00128">
    <property type="entry name" value="Alpha-amylase"/>
    <property type="match status" value="1"/>
</dbReference>
<dbReference type="InterPro" id="IPR012767">
    <property type="entry name" value="Trehalose_TreY"/>
</dbReference>
<gene>
    <name evidence="2" type="primary">treY</name>
    <name evidence="2" type="ORF">ACFQ3Q_08550</name>
</gene>
<dbReference type="CDD" id="cd11336">
    <property type="entry name" value="AmyAc_MTSase"/>
    <property type="match status" value="1"/>
</dbReference>
<comment type="caution">
    <text evidence="2">The sequence shown here is derived from an EMBL/GenBank/DDBJ whole genome shotgun (WGS) entry which is preliminary data.</text>
</comment>
<accession>A0ABW3NT70</accession>
<organism evidence="2 3">
    <name type="scientific">Salegentibacter chungangensis</name>
    <dbReference type="NCBI Taxonomy" id="1335724"/>
    <lineage>
        <taxon>Bacteria</taxon>
        <taxon>Pseudomonadati</taxon>
        <taxon>Bacteroidota</taxon>
        <taxon>Flavobacteriia</taxon>
        <taxon>Flavobacteriales</taxon>
        <taxon>Flavobacteriaceae</taxon>
        <taxon>Salegentibacter</taxon>
    </lineage>
</organism>
<dbReference type="NCBIfam" id="TIGR02401">
    <property type="entry name" value="trehalose_TreY"/>
    <property type="match status" value="1"/>
</dbReference>
<dbReference type="PANTHER" id="PTHR10357:SF216">
    <property type="entry name" value="MALTOOLIGOSYL TREHALOSE SYNTHASE-RELATED"/>
    <property type="match status" value="1"/>
</dbReference>
<dbReference type="EC" id="5.4.99.15" evidence="2"/>
<dbReference type="Gene3D" id="3.20.20.80">
    <property type="entry name" value="Glycosidases"/>
    <property type="match status" value="4"/>
</dbReference>
<evidence type="ECO:0000259" key="1">
    <source>
        <dbReference type="SMART" id="SM00642"/>
    </source>
</evidence>
<dbReference type="RefSeq" id="WP_380744829.1">
    <property type="nucleotide sequence ID" value="NZ_JBHTLI010000001.1"/>
</dbReference>
<dbReference type="InterPro" id="IPR017853">
    <property type="entry name" value="GH"/>
</dbReference>
<keyword evidence="3" id="KW-1185">Reference proteome</keyword>